<gene>
    <name evidence="2" type="ordered locus">Prede_1644</name>
    <name evidence="3" type="ORF">HMPREF9136_1829</name>
</gene>
<dbReference type="Proteomes" id="UP000010862">
    <property type="component" value="Chromosome 2"/>
</dbReference>
<evidence type="ECO:0000313" key="2">
    <source>
        <dbReference type="EMBL" id="AGB28948.1"/>
    </source>
</evidence>
<dbReference type="PATRIC" id="fig|908937.9.peg.1739"/>
<name>F9D4Q1_PREDD</name>
<organism evidence="3 4">
    <name type="scientific">Prevotella dentalis (strain ATCC 49559 / DSM 3688 / JCM 13448 / NCTC 12043 / ES 2772)</name>
    <name type="common">Mitsuokella dentalis</name>
    <dbReference type="NCBI Taxonomy" id="908937"/>
    <lineage>
        <taxon>Bacteria</taxon>
        <taxon>Pseudomonadati</taxon>
        <taxon>Bacteroidota</taxon>
        <taxon>Bacteroidia</taxon>
        <taxon>Bacteroidales</taxon>
        <taxon>Prevotellaceae</taxon>
        <taxon>Prevotella</taxon>
    </lineage>
</organism>
<dbReference type="SUPFAM" id="SSF55909">
    <property type="entry name" value="Pentein"/>
    <property type="match status" value="1"/>
</dbReference>
<proteinExistence type="predicted"/>
<dbReference type="AlphaFoldDB" id="F9D4Q1"/>
<reference evidence="3 4" key="1">
    <citation type="submission" date="2011-04" db="EMBL/GenBank/DDBJ databases">
        <authorList>
            <person name="Muzny D."/>
            <person name="Qin X."/>
            <person name="Deng J."/>
            <person name="Jiang H."/>
            <person name="Liu Y."/>
            <person name="Qu J."/>
            <person name="Song X.-Z."/>
            <person name="Zhang L."/>
            <person name="Thornton R."/>
            <person name="Coyle M."/>
            <person name="Francisco L."/>
            <person name="Jackson L."/>
            <person name="Javaid M."/>
            <person name="Korchina V."/>
            <person name="Kovar C."/>
            <person name="Mata R."/>
            <person name="Mathew T."/>
            <person name="Ngo R."/>
            <person name="Nguyen L."/>
            <person name="Nguyen N."/>
            <person name="Okwuonu G."/>
            <person name="Ongeri F."/>
            <person name="Pham C."/>
            <person name="Simmons D."/>
            <person name="Wilczek-Boney K."/>
            <person name="Hale W."/>
            <person name="Jakkamsetti A."/>
            <person name="Pham P."/>
            <person name="Ruth R."/>
            <person name="San Lucas F."/>
            <person name="Warren J."/>
            <person name="Zhang J."/>
            <person name="Zhao Z."/>
            <person name="Zhou C."/>
            <person name="Zhu D."/>
            <person name="Lee S."/>
            <person name="Bess C."/>
            <person name="Blankenburg K."/>
            <person name="Forbes L."/>
            <person name="Fu Q."/>
            <person name="Gubbala S."/>
            <person name="Hirani K."/>
            <person name="Jayaseelan J.C."/>
            <person name="Lara F."/>
            <person name="Munidasa M."/>
            <person name="Palculict T."/>
            <person name="Patil S."/>
            <person name="Pu L.-L."/>
            <person name="Saada N."/>
            <person name="Tang L."/>
            <person name="Weissenberger G."/>
            <person name="Zhu Y."/>
            <person name="Hemphill L."/>
            <person name="Shang Y."/>
            <person name="Youmans B."/>
            <person name="Ayvaz T."/>
            <person name="Ross M."/>
            <person name="Santibanez J."/>
            <person name="Aqrawi P."/>
            <person name="Gross S."/>
            <person name="Joshi V."/>
            <person name="Fowler G."/>
            <person name="Nazareth L."/>
            <person name="Reid J."/>
            <person name="Worley K."/>
            <person name="Petrosino J."/>
            <person name="Highlander S."/>
            <person name="Gibbs R."/>
        </authorList>
    </citation>
    <scope>NUCLEOTIDE SEQUENCE [LARGE SCALE GENOMIC DNA]</scope>
    <source>
        <strain evidence="3 4">DSM 3688</strain>
    </source>
</reference>
<dbReference type="STRING" id="908937.Prede_1644"/>
<dbReference type="Proteomes" id="UP000007820">
    <property type="component" value="Unassembled WGS sequence"/>
</dbReference>
<dbReference type="GO" id="GO:0009446">
    <property type="term" value="P:putrescine biosynthetic process"/>
    <property type="evidence" value="ECO:0007669"/>
    <property type="project" value="InterPro"/>
</dbReference>
<protein>
    <submittedName>
        <fullName evidence="2">Peptidylarginine deiminase-like enzyme</fullName>
    </submittedName>
</protein>
<evidence type="ECO:0000313" key="4">
    <source>
        <dbReference type="Proteomes" id="UP000007820"/>
    </source>
</evidence>
<dbReference type="EMBL" id="AFPW01000026">
    <property type="protein sequence ID" value="EGQ13803.1"/>
    <property type="molecule type" value="Genomic_DNA"/>
</dbReference>
<dbReference type="GO" id="GO:0047632">
    <property type="term" value="F:agmatine deiminase activity"/>
    <property type="evidence" value="ECO:0007669"/>
    <property type="project" value="TreeGrafter"/>
</dbReference>
<dbReference type="HOGENOM" id="CLU_533011_0_0_10"/>
<dbReference type="RefSeq" id="WP_005846398.1">
    <property type="nucleotide sequence ID" value="NC_019968.1"/>
</dbReference>
<dbReference type="InterPro" id="IPR007466">
    <property type="entry name" value="Peptidyl-Arg-deiminase_porph"/>
</dbReference>
<sequence length="516" mass="60283">MYHNDYDNIQMIERLRQLMTLDVNMNTSDIEERFEQIAKMLFNCFAIQKGNTIYLFKEIEFYFYNKNHRDIITHSRVSKPLCWYVNDFGGIDLNFSSSIKRESRPNSKGKIVEKCVLDDSAYFGGILIRQLISEDGCEVLNGPWACAELFRCYDAIIIDKDLPILVEHDNGMVGYIREPRINLLTSKQTVEGKVDYILEEFHEVSERKCLYRDVSRFVDRRYRYVRCDTLMHDKDTNLVYFSPWLKDKKEGHPEFYKRLKDVLDEMGIESKELKSTNDYWTRDYMPIQLGENEFLKYRYYPDYLVKSKNKKEIETITDATKVLHGMGISCRSTNLIIDGGNMVPCGPYIVMTDKVYSENRKKKDDADFKALLESELGHPVINIPWTSHEDDVYGHSDGFIKWCGDNRILMSNHGDCFPNEAASIRRILENYGFEVTEMCFKGKVGKPCYDLNWAYINFLQVGKNIIMPKFDIEEDAIAQQYIQAAFPDCNIEQIEMAEIAKEGGALHCISWNIYLS</sequence>
<dbReference type="PANTHER" id="PTHR31377:SF0">
    <property type="entry name" value="AGMATINE DEIMINASE-RELATED"/>
    <property type="match status" value="1"/>
</dbReference>
<evidence type="ECO:0000313" key="3">
    <source>
        <dbReference type="EMBL" id="EGQ13803.1"/>
    </source>
</evidence>
<dbReference type="KEGG" id="pdt:Prede_1644"/>
<accession>F9D4Q1</accession>
<evidence type="ECO:0000256" key="1">
    <source>
        <dbReference type="ARBA" id="ARBA00022801"/>
    </source>
</evidence>
<dbReference type="GO" id="GO:0004668">
    <property type="term" value="F:protein-arginine deiminase activity"/>
    <property type="evidence" value="ECO:0007669"/>
    <property type="project" value="InterPro"/>
</dbReference>
<dbReference type="PANTHER" id="PTHR31377">
    <property type="entry name" value="AGMATINE DEIMINASE-RELATED"/>
    <property type="match status" value="1"/>
</dbReference>
<evidence type="ECO:0000313" key="5">
    <source>
        <dbReference type="Proteomes" id="UP000010862"/>
    </source>
</evidence>
<dbReference type="OrthoDB" id="7871381at2"/>
<dbReference type="EMBL" id="CP003369">
    <property type="protein sequence ID" value="AGB28948.1"/>
    <property type="molecule type" value="Genomic_DNA"/>
</dbReference>
<dbReference type="Pfam" id="PF04371">
    <property type="entry name" value="PAD_porph"/>
    <property type="match status" value="1"/>
</dbReference>
<dbReference type="Gene3D" id="3.75.10.10">
    <property type="entry name" value="L-arginine/glycine Amidinotransferase, Chain A"/>
    <property type="match status" value="1"/>
</dbReference>
<reference evidence="2" key="2">
    <citation type="submission" date="2012-02" db="EMBL/GenBank/DDBJ databases">
        <title>Complete sequence of chromosome 2 of Prevotella dentalis DSM 3688.</title>
        <authorList>
            <consortium name="US DOE Joint Genome Institute (JGI-PGF)"/>
            <person name="Lucas S."/>
            <person name="Copeland A."/>
            <person name="Lapidus A."/>
            <person name="Glavina del Rio T."/>
            <person name="Dalin E."/>
            <person name="Tice H."/>
            <person name="Bruce D."/>
            <person name="Goodwin L."/>
            <person name="Pitluck S."/>
            <person name="Peters L."/>
            <person name="Mikhailova N."/>
            <person name="Chertkov O."/>
            <person name="Kyrpides N."/>
            <person name="Mavromatis K."/>
            <person name="Ivanova N."/>
            <person name="Brettin T."/>
            <person name="Detter J.C."/>
            <person name="Han C."/>
            <person name="Larimer F."/>
            <person name="Land M."/>
            <person name="Hauser L."/>
            <person name="Markowitz V."/>
            <person name="Cheng J.-F."/>
            <person name="Hugenholtz P."/>
            <person name="Woyke T."/>
            <person name="Wu D."/>
            <person name="Gronow S."/>
            <person name="Wellnitz S."/>
            <person name="Brambilla E."/>
            <person name="Klenk H.-P."/>
            <person name="Eisen J.A."/>
        </authorList>
    </citation>
    <scope>NUCLEOTIDE SEQUENCE [LARGE SCALE GENOMIC DNA]</scope>
    <source>
        <strain evidence="2">DSM 3688</strain>
    </source>
</reference>
<keyword evidence="5" id="KW-1185">Reference proteome</keyword>
<keyword evidence="1" id="KW-0378">Hydrolase</keyword>
<dbReference type="eggNOG" id="COG2957">
    <property type="taxonomic scope" value="Bacteria"/>
</dbReference>